<name>A0ACC2ZWN2_9EURO</name>
<evidence type="ECO:0000313" key="2">
    <source>
        <dbReference type="Proteomes" id="UP001172386"/>
    </source>
</evidence>
<comment type="caution">
    <text evidence="1">The sequence shown here is derived from an EMBL/GenBank/DDBJ whole genome shotgun (WGS) entry which is preliminary data.</text>
</comment>
<proteinExistence type="predicted"/>
<dbReference type="Proteomes" id="UP001172386">
    <property type="component" value="Unassembled WGS sequence"/>
</dbReference>
<sequence>MAESLTSAPVLSTPDHHILTETETIHIPSSLSFLSEDDFRVRYEIDRTLSEIRQHRWRRVALQFPDHMLSHSARVFQLLSRGLSATPALTQKPAVPQAHELDEQIKRLDINNETESQPAKFTILADTSYGSCCIDEIAAEHVNADAVVHYGRACLSPTARLPVLHVYTSMPLGHDAAIQAFTSAYHDRTTCVIITGDIPYAEHVQPLATSLANTGYTNIFAAQIIHNHSSAIPNRTLPGEVEADPEKLSNWHVFHIAEPPTALLLTLSSRVASIRIYDPESPITSVPSPQVTEANTSILLRRRYALVTSMNTVSTWGILINTLSVKNYLHVVEHVKQQIAAAGKKSYLFVVGKINAAKVANFSEIGGWVVIGCWESSLIDSKEFYRPILTPFELELTLASDDRRVWTGTWSSDFQELLNRAAMTTAPADSAIHEDNDNEEPNSKNDELALDSSDEESAPPEFDLRTGRYVSQSRPMRHHNHTSQTQRPESTAASGVVSNALTRRANGDIIAVNGIASPAAEYLKEKRTWKGLGSDFEIRYEEDGAEDIEGGLIEEGRTGVAGGYIVGDSVKT</sequence>
<organism evidence="1 2">
    <name type="scientific">Neophaeococcomyces mojaviensis</name>
    <dbReference type="NCBI Taxonomy" id="3383035"/>
    <lineage>
        <taxon>Eukaryota</taxon>
        <taxon>Fungi</taxon>
        <taxon>Dikarya</taxon>
        <taxon>Ascomycota</taxon>
        <taxon>Pezizomycotina</taxon>
        <taxon>Eurotiomycetes</taxon>
        <taxon>Chaetothyriomycetidae</taxon>
        <taxon>Chaetothyriales</taxon>
        <taxon>Chaetothyriales incertae sedis</taxon>
        <taxon>Neophaeococcomyces</taxon>
    </lineage>
</organism>
<dbReference type="EMBL" id="JAPDRQ010000222">
    <property type="protein sequence ID" value="KAJ9652019.1"/>
    <property type="molecule type" value="Genomic_DNA"/>
</dbReference>
<reference evidence="1" key="1">
    <citation type="submission" date="2022-10" db="EMBL/GenBank/DDBJ databases">
        <title>Culturing micro-colonial fungi from biological soil crusts in the Mojave desert and describing Neophaeococcomyces mojavensis, and introducing the new genera and species Taxawa tesnikishii.</title>
        <authorList>
            <person name="Kurbessoian T."/>
            <person name="Stajich J.E."/>
        </authorList>
    </citation>
    <scope>NUCLEOTIDE SEQUENCE</scope>
    <source>
        <strain evidence="1">JES_112</strain>
    </source>
</reference>
<protein>
    <submittedName>
        <fullName evidence="1">Diphthamide biosynthesis protein 2</fullName>
    </submittedName>
</protein>
<gene>
    <name evidence="1" type="primary">DPH2</name>
    <name evidence="1" type="ORF">H2198_008720</name>
</gene>
<keyword evidence="2" id="KW-1185">Reference proteome</keyword>
<evidence type="ECO:0000313" key="1">
    <source>
        <dbReference type="EMBL" id="KAJ9652019.1"/>
    </source>
</evidence>
<accession>A0ACC2ZWN2</accession>